<keyword evidence="2" id="KW-1185">Reference proteome</keyword>
<evidence type="ECO:0000313" key="2">
    <source>
        <dbReference type="Proteomes" id="UP000503129"/>
    </source>
</evidence>
<protein>
    <submittedName>
        <fullName evidence="1">Uncharacterized protein</fullName>
    </submittedName>
</protein>
<dbReference type="Proteomes" id="UP000503129">
    <property type="component" value="Chromosome"/>
</dbReference>
<dbReference type="EMBL" id="CP030118">
    <property type="protein sequence ID" value="QDL09098.1"/>
    <property type="molecule type" value="Genomic_DNA"/>
</dbReference>
<evidence type="ECO:0000313" key="1">
    <source>
        <dbReference type="EMBL" id="QDL09098.1"/>
    </source>
</evidence>
<reference evidence="1 2" key="1">
    <citation type="submission" date="2018-06" db="EMBL/GenBank/DDBJ databases">
        <title>Comparative genomics of Brasilonema spp. strains.</title>
        <authorList>
            <person name="Alvarenga D.O."/>
            <person name="Fiore M.F."/>
            <person name="Varani A.M."/>
        </authorList>
    </citation>
    <scope>NUCLEOTIDE SEQUENCE [LARGE SCALE GENOMIC DNA]</scope>
    <source>
        <strain evidence="1 2">CENA114</strain>
    </source>
</reference>
<dbReference type="AlphaFoldDB" id="A0A856MEF9"/>
<gene>
    <name evidence="1" type="ORF">DP114_15375</name>
</gene>
<dbReference type="KEGG" id="bsen:DP114_15375"/>
<sequence length="85" mass="9426">MQPQIVEKEIDSQPDAKNHQHIAKTAVALTVVLALVLQVITQEISLGITQWLAEELAVSSLLVQQYSIATLRKILFFGIDLFLAI</sequence>
<organism evidence="1 2">
    <name type="scientific">Brasilonema sennae CENA114</name>
    <dbReference type="NCBI Taxonomy" id="415709"/>
    <lineage>
        <taxon>Bacteria</taxon>
        <taxon>Bacillati</taxon>
        <taxon>Cyanobacteriota</taxon>
        <taxon>Cyanophyceae</taxon>
        <taxon>Nostocales</taxon>
        <taxon>Scytonemataceae</taxon>
        <taxon>Brasilonema</taxon>
        <taxon>Bromeliae group (in: Brasilonema)</taxon>
    </lineage>
</organism>
<name>A0A856MEF9_9CYAN</name>
<proteinExistence type="predicted"/>
<accession>A0A856MEF9</accession>
<dbReference type="RefSeq" id="WP_171976481.1">
    <property type="nucleotide sequence ID" value="NZ_CAWOXK010000001.1"/>
</dbReference>